<gene>
    <name evidence="1" type="ORF">SCABRO_04036</name>
</gene>
<comment type="caution">
    <text evidence="1">The sequence shown here is derived from an EMBL/GenBank/DDBJ whole genome shotgun (WGS) entry which is preliminary data.</text>
</comment>
<proteinExistence type="predicted"/>
<dbReference type="Proteomes" id="UP000030652">
    <property type="component" value="Unassembled WGS sequence"/>
</dbReference>
<reference evidence="1 2" key="1">
    <citation type="submission" date="2014-10" db="EMBL/GenBank/DDBJ databases">
        <title>Draft genome of anammox bacterium scalindua brodae, obtained using differential coverage binning of sequence data from two enrichment reactors.</title>
        <authorList>
            <person name="Speth D.R."/>
            <person name="Russ L."/>
            <person name="Kartal B."/>
            <person name="Op den Camp H.J."/>
            <person name="Dutilh B.E."/>
            <person name="Jetten M.S."/>
        </authorList>
    </citation>
    <scope>NUCLEOTIDE SEQUENCE [LARGE SCALE GENOMIC DNA]</scope>
    <source>
        <strain evidence="1">RU1</strain>
    </source>
</reference>
<evidence type="ECO:0000313" key="1">
    <source>
        <dbReference type="EMBL" id="KHE90235.1"/>
    </source>
</evidence>
<sequence>MNHIVSPNNRCKRYCQSENSGVSYQEEEWVENQGCRVTSPPVPIRAGYPTVIILRRKNMYPTVNRAIILVKAKKPFIDWAKYVNTDNVLSDKEVEKVFSGHNAYLIVETDDDDEFERAIKREAGDIFENELLSWSQDESEWPTKRSYKVFREWFEIISTIMVFDTDTFLLEREDDGEDC</sequence>
<dbReference type="EMBL" id="JRYO01000277">
    <property type="protein sequence ID" value="KHE90235.1"/>
    <property type="molecule type" value="Genomic_DNA"/>
</dbReference>
<accession>A0A0B0EHS9</accession>
<dbReference type="AlphaFoldDB" id="A0A0B0EHS9"/>
<protein>
    <submittedName>
        <fullName evidence="1">Uncharacterized protein</fullName>
    </submittedName>
</protein>
<evidence type="ECO:0000313" key="2">
    <source>
        <dbReference type="Proteomes" id="UP000030652"/>
    </source>
</evidence>
<organism evidence="1 2">
    <name type="scientific">Candidatus Scalindua brodae</name>
    <dbReference type="NCBI Taxonomy" id="237368"/>
    <lineage>
        <taxon>Bacteria</taxon>
        <taxon>Pseudomonadati</taxon>
        <taxon>Planctomycetota</taxon>
        <taxon>Candidatus Brocadiia</taxon>
        <taxon>Candidatus Brocadiales</taxon>
        <taxon>Candidatus Scalinduaceae</taxon>
        <taxon>Candidatus Scalindua</taxon>
    </lineage>
</organism>
<name>A0A0B0EHS9_9BACT</name>